<dbReference type="GO" id="GO:0046872">
    <property type="term" value="F:metal ion binding"/>
    <property type="evidence" value="ECO:0007669"/>
    <property type="project" value="UniProtKB-KW"/>
</dbReference>
<evidence type="ECO:0000313" key="7">
    <source>
        <dbReference type="Proteomes" id="UP000548423"/>
    </source>
</evidence>
<dbReference type="Pfam" id="PF18438">
    <property type="entry name" value="Glyco_hydro_38"/>
    <property type="match status" value="1"/>
</dbReference>
<dbReference type="InterPro" id="IPR027291">
    <property type="entry name" value="Glyco_hydro_38_N_sf"/>
</dbReference>
<dbReference type="PANTHER" id="PTHR46017:SF2">
    <property type="entry name" value="MANNOSYLGLYCERATE HYDROLASE"/>
    <property type="match status" value="1"/>
</dbReference>
<dbReference type="Gene3D" id="3.20.110.10">
    <property type="entry name" value="Glycoside hydrolase 38, N terminal domain"/>
    <property type="match status" value="1"/>
</dbReference>
<dbReference type="SUPFAM" id="SSF88688">
    <property type="entry name" value="Families 57/38 glycoside transferase middle domain"/>
    <property type="match status" value="1"/>
</dbReference>
<evidence type="ECO:0000256" key="3">
    <source>
        <dbReference type="ARBA" id="ARBA00022801"/>
    </source>
</evidence>
<evidence type="ECO:0000256" key="4">
    <source>
        <dbReference type="ARBA" id="ARBA00023295"/>
    </source>
</evidence>
<keyword evidence="4 6" id="KW-0326">Glycosidase</keyword>
<dbReference type="Pfam" id="PF17677">
    <property type="entry name" value="Glyco_hydro38C2"/>
    <property type="match status" value="1"/>
</dbReference>
<name>A0A852T7I9_9BACI</name>
<dbReference type="InterPro" id="IPR000602">
    <property type="entry name" value="Glyco_hydro_38_N"/>
</dbReference>
<dbReference type="InterPro" id="IPR028995">
    <property type="entry name" value="Glyco_hydro_57/38_cen_sf"/>
</dbReference>
<dbReference type="CDD" id="cd10814">
    <property type="entry name" value="GH38N_AMII_SpGH38_like"/>
    <property type="match status" value="1"/>
</dbReference>
<dbReference type="GO" id="GO:0006013">
    <property type="term" value="P:mannose metabolic process"/>
    <property type="evidence" value="ECO:0007669"/>
    <property type="project" value="InterPro"/>
</dbReference>
<dbReference type="PANTHER" id="PTHR46017">
    <property type="entry name" value="ALPHA-MANNOSIDASE 2C1"/>
    <property type="match status" value="1"/>
</dbReference>
<dbReference type="GO" id="GO:0009313">
    <property type="term" value="P:oligosaccharide catabolic process"/>
    <property type="evidence" value="ECO:0007669"/>
    <property type="project" value="TreeGrafter"/>
</dbReference>
<dbReference type="SUPFAM" id="SSF88713">
    <property type="entry name" value="Glycoside hydrolase/deacetylase"/>
    <property type="match status" value="1"/>
</dbReference>
<comment type="caution">
    <text evidence="6">The sequence shown here is derived from an EMBL/GenBank/DDBJ whole genome shotgun (WGS) entry which is preliminary data.</text>
</comment>
<proteinExistence type="inferred from homology"/>
<dbReference type="InterPro" id="IPR037094">
    <property type="entry name" value="Glyco_hydro_38_cen_sf"/>
</dbReference>
<comment type="similarity">
    <text evidence="1">Belongs to the glycosyl hydrolase 38 family.</text>
</comment>
<evidence type="ECO:0000256" key="2">
    <source>
        <dbReference type="ARBA" id="ARBA00022723"/>
    </source>
</evidence>
<dbReference type="SMART" id="SM00872">
    <property type="entry name" value="Alpha-mann_mid"/>
    <property type="match status" value="1"/>
</dbReference>
<dbReference type="Pfam" id="PF07748">
    <property type="entry name" value="Glyco_hydro_38C"/>
    <property type="match status" value="1"/>
</dbReference>
<keyword evidence="2" id="KW-0479">Metal-binding</keyword>
<dbReference type="InterPro" id="IPR011682">
    <property type="entry name" value="Glyco_hydro_38_C"/>
</dbReference>
<dbReference type="Gene3D" id="2.60.40.2210">
    <property type="match status" value="1"/>
</dbReference>
<reference evidence="7" key="1">
    <citation type="submission" date="2020-07" db="EMBL/GenBank/DDBJ databases">
        <authorList>
            <person name="Partida-Martinez L."/>
            <person name="Huntemann M."/>
            <person name="Clum A."/>
            <person name="Wang J."/>
            <person name="Palaniappan K."/>
            <person name="Ritter S."/>
            <person name="Chen I.-M."/>
            <person name="Stamatis D."/>
            <person name="Reddy T."/>
            <person name="O'Malley R."/>
            <person name="Daum C."/>
            <person name="Shapiro N."/>
            <person name="Ivanova N."/>
            <person name="Kyrpides N."/>
            <person name="Woyke T."/>
        </authorList>
    </citation>
    <scope>NUCLEOTIDE SEQUENCE [LARGE SCALE GENOMIC DNA]</scope>
    <source>
        <strain evidence="7">AT2.8</strain>
    </source>
</reference>
<dbReference type="Gene3D" id="2.70.98.30">
    <property type="entry name" value="Golgi alpha-mannosidase II, domain 4"/>
    <property type="match status" value="1"/>
</dbReference>
<evidence type="ECO:0000259" key="5">
    <source>
        <dbReference type="SMART" id="SM00872"/>
    </source>
</evidence>
<feature type="domain" description="Glycoside hydrolase family 38 central" evidence="5">
    <location>
        <begin position="297"/>
        <end position="370"/>
    </location>
</feature>
<dbReference type="InterPro" id="IPR011013">
    <property type="entry name" value="Gal_mutarotase_sf_dom"/>
</dbReference>
<keyword evidence="3 6" id="KW-0378">Hydrolase</keyword>
<organism evidence="6 7">
    <name type="scientific">Neobacillus niacini</name>
    <dbReference type="NCBI Taxonomy" id="86668"/>
    <lineage>
        <taxon>Bacteria</taxon>
        <taxon>Bacillati</taxon>
        <taxon>Bacillota</taxon>
        <taxon>Bacilli</taxon>
        <taxon>Bacillales</taxon>
        <taxon>Bacillaceae</taxon>
        <taxon>Neobacillus</taxon>
    </lineage>
</organism>
<dbReference type="Gene3D" id="1.20.1270.50">
    <property type="entry name" value="Glycoside hydrolase family 38, central domain"/>
    <property type="match status" value="1"/>
</dbReference>
<reference evidence="7" key="2">
    <citation type="submission" date="2020-08" db="EMBL/GenBank/DDBJ databases">
        <title>The Agave Microbiome: Exploring the role of microbial communities in plant adaptations to desert environments.</title>
        <authorList>
            <person name="Partida-Martinez L.P."/>
        </authorList>
    </citation>
    <scope>NUCLEOTIDE SEQUENCE [LARGE SCALE GENOMIC DNA]</scope>
    <source>
        <strain evidence="7">AT2.8</strain>
    </source>
</reference>
<dbReference type="Pfam" id="PF09261">
    <property type="entry name" value="Alpha-mann_mid"/>
    <property type="match status" value="1"/>
</dbReference>
<dbReference type="InterPro" id="IPR011330">
    <property type="entry name" value="Glyco_hydro/deAcase_b/a-brl"/>
</dbReference>
<dbReference type="InterPro" id="IPR041147">
    <property type="entry name" value="GH38_C"/>
</dbReference>
<sequence length="897" mass="102630">MNKTAHIISHSHWDREWYLPFEKHRYYFIQLMNNLIEQFKKEGSGFQSFHLDGQTVLLEDYFAVHPENREIVKQLIKEKKLHIGPWYVLQDAFLTSSEANVRNLLIGMNDTKAYGHVSKIGYFPDTFGIYGQAPQLLKQAGIDTAAFGRGVKPTGFNNTVSDVPDYESPYSEMIWKSPDGSSVLGILFANWYSNGNEIPVDEEEAKAFWDKKLQDAEKYASTNQLLFMNGCDHQPLQKTIPQAIETAAALYPDYQFKHSSFDEYTEALIQALPEQLQVIEGELRNQRTDGWSTLVNTASSRIYLKQMNHHCQTLLEKNAEPLAAMLALAGGTYPREYIRFMWKSLMKNHPHDSICGCSVDEVHREMVTRFETVAQMGEVFVEENAATLAQTVDTSQTPEGGIPLVVLNTTGWEKNEVVSKVVDLEKVYFSQMHFEDIPVYLQDKPMAGYKLVDGEGRAVDYQLESPSVEFGYDLPDDKFRQPFFAKRAKLSFFAKGIPSFGFKTFYLVPGAKEEQECESSSETQFVMENEYVHLQFHEDGSYDLMHKDTGESFHRLGIYEDTGDIGNEYMYKEAKGLEAITTKGVPAEFRFLERSTLRTVLEFKHKLLIPVSADDRLAMERNRLIWHKEREAGRSDEITTITLQTVVTLEKGMKGPAFKLTMDNQATDHRLRVLFPTDLQTETHKADSIFEIVTRPNTPEKEWANPSFCHHQQRFASLADEEIGLSVATDGLQEYEILPENGTIAVTVLRSTAELGDWGYFPTPEAQCLGMQTAEWQVLPHEKDVIQSQAYVDAYQYKVPLVAVQTSVHKGDLPETYQFVQTESNGLVWTSMRIAEEHDDVIIRWFNPAEEEAHLKADIKDYESFKSNILEEKTDDTQDSYEVGKYEIITLGFHKKR</sequence>
<dbReference type="SUPFAM" id="SSF74650">
    <property type="entry name" value="Galactose mutarotase-like"/>
    <property type="match status" value="1"/>
</dbReference>
<evidence type="ECO:0000313" key="6">
    <source>
        <dbReference type="EMBL" id="NYE03444.1"/>
    </source>
</evidence>
<dbReference type="InterPro" id="IPR015341">
    <property type="entry name" value="Glyco_hydro_38_cen"/>
</dbReference>
<dbReference type="GO" id="GO:0030246">
    <property type="term" value="F:carbohydrate binding"/>
    <property type="evidence" value="ECO:0007669"/>
    <property type="project" value="InterPro"/>
</dbReference>
<dbReference type="EC" id="3.2.1.24" evidence="6"/>
<dbReference type="Pfam" id="PF01074">
    <property type="entry name" value="Glyco_hydro_38N"/>
    <property type="match status" value="1"/>
</dbReference>
<dbReference type="Gene3D" id="2.60.40.2220">
    <property type="match status" value="1"/>
</dbReference>
<dbReference type="InterPro" id="IPR041509">
    <property type="entry name" value="GH38_beta-1"/>
</dbReference>
<dbReference type="AlphaFoldDB" id="A0A852T7I9"/>
<dbReference type="EMBL" id="JACCBX010000001">
    <property type="protein sequence ID" value="NYE03444.1"/>
    <property type="molecule type" value="Genomic_DNA"/>
</dbReference>
<dbReference type="Proteomes" id="UP000548423">
    <property type="component" value="Unassembled WGS sequence"/>
</dbReference>
<accession>A0A852T7I9</accession>
<gene>
    <name evidence="6" type="ORF">F4694_000163</name>
</gene>
<dbReference type="GO" id="GO:0004559">
    <property type="term" value="F:alpha-mannosidase activity"/>
    <property type="evidence" value="ECO:0007669"/>
    <property type="project" value="UniProtKB-EC"/>
</dbReference>
<protein>
    <submittedName>
        <fullName evidence="6">Alpha-mannosidase</fullName>
        <ecNumber evidence="6">3.2.1.24</ecNumber>
    </submittedName>
</protein>
<evidence type="ECO:0000256" key="1">
    <source>
        <dbReference type="ARBA" id="ARBA00009792"/>
    </source>
</evidence>